<gene>
    <name evidence="3" type="ORF">UC8_43220</name>
</gene>
<reference evidence="3 4" key="1">
    <citation type="submission" date="2019-08" db="EMBL/GenBank/DDBJ databases">
        <title>Deep-cultivation of Planctomycetes and their phenomic and genomic characterization uncovers novel biology.</title>
        <authorList>
            <person name="Wiegand S."/>
            <person name="Jogler M."/>
            <person name="Boedeker C."/>
            <person name="Pinto D."/>
            <person name="Vollmers J."/>
            <person name="Rivas-Marin E."/>
            <person name="Kohn T."/>
            <person name="Peeters S.H."/>
            <person name="Heuer A."/>
            <person name="Rast P."/>
            <person name="Oberbeckmann S."/>
            <person name="Bunk B."/>
            <person name="Jeske O."/>
            <person name="Meyerdierks A."/>
            <person name="Storesund J.E."/>
            <person name="Kallscheuer N."/>
            <person name="Luecker S."/>
            <person name="Lage O.M."/>
            <person name="Pohl T."/>
            <person name="Merkel B.J."/>
            <person name="Hornburger P."/>
            <person name="Mueller R.-W."/>
            <person name="Bruemmer F."/>
            <person name="Labrenz M."/>
            <person name="Spormann A.M."/>
            <person name="Op den Camp H."/>
            <person name="Overmann J."/>
            <person name="Amann R."/>
            <person name="Jetten M.S.M."/>
            <person name="Mascher T."/>
            <person name="Medema M.H."/>
            <person name="Devos D.P."/>
            <person name="Kaster A.-K."/>
            <person name="Ovreas L."/>
            <person name="Rohde M."/>
            <person name="Galperin M.Y."/>
            <person name="Jogler C."/>
        </authorList>
    </citation>
    <scope>NUCLEOTIDE SEQUENCE [LARGE SCALE GENOMIC DNA]</scope>
    <source>
        <strain evidence="3 4">UC8</strain>
    </source>
</reference>
<sequence>MARSARSETFDPDVVGIYHIYNKVVRSCFLFGVDRDSGKDYSYRRDVVVDRLRLLASQFAVDVMAYAVMSNHLHLVVRNRPDLVKTWDDREVVRRWLMICPEKRADDDSPVPPTEKQIQYLLGRPKEVAERRRRLSDPSWLMRMLCQYVGRKCNEEDNESGRFFGERYKSKRLLDEAAVLACMVYVDLNPLRAGMSDRLDGYDQASIADRLRQLDESLADLALWLAPLELSTEVDQQPVEVANEAAPAEAAPAEDESVEEESVGEKAVEEDSASADKPAPAVERLGCLPIGLERYVDLLKWLAVRSRPELEGMFQADAAGDTDAAEKLNTAGEQVLEGLGVDPTEFADCVDNFEHRFYTAVGCPASLAQEAKRRRRRWLKAPGRHALVRTKRRRQAA</sequence>
<feature type="domain" description="Transposase IS200-like" evidence="2">
    <location>
        <begin position="14"/>
        <end position="189"/>
    </location>
</feature>
<evidence type="ECO:0000313" key="3">
    <source>
        <dbReference type="EMBL" id="QEG42288.1"/>
    </source>
</evidence>
<proteinExistence type="predicted"/>
<keyword evidence="4" id="KW-1185">Reference proteome</keyword>
<dbReference type="KEGG" id="rul:UC8_43220"/>
<evidence type="ECO:0000313" key="4">
    <source>
        <dbReference type="Proteomes" id="UP000325286"/>
    </source>
</evidence>
<dbReference type="InterPro" id="IPR036515">
    <property type="entry name" value="Transposase_17_sf"/>
</dbReference>
<name>A0A5B9QTF0_9BACT</name>
<protein>
    <recommendedName>
        <fullName evidence="2">Transposase IS200-like domain-containing protein</fullName>
    </recommendedName>
</protein>
<evidence type="ECO:0000256" key="1">
    <source>
        <dbReference type="SAM" id="MobiDB-lite"/>
    </source>
</evidence>
<feature type="compositionally biased region" description="Acidic residues" evidence="1">
    <location>
        <begin position="252"/>
        <end position="262"/>
    </location>
</feature>
<dbReference type="SUPFAM" id="SSF143422">
    <property type="entry name" value="Transposase IS200-like"/>
    <property type="match status" value="1"/>
</dbReference>
<dbReference type="RefSeq" id="WP_068131544.1">
    <property type="nucleotide sequence ID" value="NZ_CP042914.1"/>
</dbReference>
<dbReference type="OrthoDB" id="237465at2"/>
<dbReference type="Proteomes" id="UP000325286">
    <property type="component" value="Chromosome"/>
</dbReference>
<dbReference type="AlphaFoldDB" id="A0A5B9QTF0"/>
<dbReference type="EMBL" id="CP042914">
    <property type="protein sequence ID" value="QEG42288.1"/>
    <property type="molecule type" value="Genomic_DNA"/>
</dbReference>
<dbReference type="PANTHER" id="PTHR34322">
    <property type="entry name" value="TRANSPOSASE, Y1_TNP DOMAIN-CONTAINING"/>
    <property type="match status" value="1"/>
</dbReference>
<evidence type="ECO:0000259" key="2">
    <source>
        <dbReference type="SMART" id="SM01321"/>
    </source>
</evidence>
<dbReference type="GO" id="GO:0003677">
    <property type="term" value="F:DNA binding"/>
    <property type="evidence" value="ECO:0007669"/>
    <property type="project" value="InterPro"/>
</dbReference>
<accession>A0A5B9QTF0</accession>
<dbReference type="Gene3D" id="3.30.70.1290">
    <property type="entry name" value="Transposase IS200-like"/>
    <property type="match status" value="1"/>
</dbReference>
<dbReference type="InterPro" id="IPR002686">
    <property type="entry name" value="Transposase_17"/>
</dbReference>
<feature type="region of interest" description="Disordered" evidence="1">
    <location>
        <begin position="243"/>
        <end position="278"/>
    </location>
</feature>
<dbReference type="GO" id="GO:0006313">
    <property type="term" value="P:DNA transposition"/>
    <property type="evidence" value="ECO:0007669"/>
    <property type="project" value="InterPro"/>
</dbReference>
<dbReference type="SMART" id="SM01321">
    <property type="entry name" value="Y1_Tnp"/>
    <property type="match status" value="1"/>
</dbReference>
<dbReference type="PANTHER" id="PTHR34322:SF2">
    <property type="entry name" value="TRANSPOSASE IS200-LIKE DOMAIN-CONTAINING PROTEIN"/>
    <property type="match status" value="1"/>
</dbReference>
<dbReference type="GO" id="GO:0004803">
    <property type="term" value="F:transposase activity"/>
    <property type="evidence" value="ECO:0007669"/>
    <property type="project" value="InterPro"/>
</dbReference>
<organism evidence="3 4">
    <name type="scientific">Roseimaritima ulvae</name>
    <dbReference type="NCBI Taxonomy" id="980254"/>
    <lineage>
        <taxon>Bacteria</taxon>
        <taxon>Pseudomonadati</taxon>
        <taxon>Planctomycetota</taxon>
        <taxon>Planctomycetia</taxon>
        <taxon>Pirellulales</taxon>
        <taxon>Pirellulaceae</taxon>
        <taxon>Roseimaritima</taxon>
    </lineage>
</organism>